<name>A0A9N8HZ86_9STRA</name>
<dbReference type="AlphaFoldDB" id="A0A9N8HZ86"/>
<feature type="region of interest" description="Disordered" evidence="1">
    <location>
        <begin position="14"/>
        <end position="51"/>
    </location>
</feature>
<evidence type="ECO:0000313" key="4">
    <source>
        <dbReference type="Proteomes" id="UP001153069"/>
    </source>
</evidence>
<keyword evidence="2" id="KW-1133">Transmembrane helix</keyword>
<evidence type="ECO:0000256" key="2">
    <source>
        <dbReference type="SAM" id="Phobius"/>
    </source>
</evidence>
<keyword evidence="2" id="KW-0812">Transmembrane</keyword>
<accession>A0A9N8HZ86</accession>
<dbReference type="EMBL" id="CAICTM010003358">
    <property type="protein sequence ID" value="CAB9531251.1"/>
    <property type="molecule type" value="Genomic_DNA"/>
</dbReference>
<comment type="caution">
    <text evidence="3">The sequence shown here is derived from an EMBL/GenBank/DDBJ whole genome shotgun (WGS) entry which is preliminary data.</text>
</comment>
<gene>
    <name evidence="3" type="ORF">SEMRO_3360_G347210.1</name>
</gene>
<proteinExistence type="predicted"/>
<keyword evidence="4" id="KW-1185">Reference proteome</keyword>
<keyword evidence="2" id="KW-0472">Membrane</keyword>
<dbReference type="Proteomes" id="UP001153069">
    <property type="component" value="Unassembled WGS sequence"/>
</dbReference>
<sequence>MTIKDLLAGLIDVDNPSGKDAKDASNDGDGDDASVLSGLVSDSSKDDEDEAVEDNCVKLSLGGLLDSEGLIQTAKHQIQFDEVDMAQVRAILKELGKNPSAAKDEAKKKKNDLKSFSIFLDAEPRLRRHLFKSKKHLLDIATKLEIGTDAGANQEALRKAIETHLRLHPDAIVEVKLSKKQEKQEQIAMLSAKDQLLLRIVKAGYLDPLEGEAKKHSRRGHQLECHIMRACLRELEEDSSLDSPLKLVAVCTAPLVERKHQCYIRGSIDFLALASVDDIDVVPIGVEIKSRVAAKMYQKVTHQAGDAIRRLLGEDRTPRQRQRKYFSVRADSDKFKRIVNSMHEAIQLLHHAFVYDLDYVLLLVGDNSGAVVYGVMFFVFVPSLNLSRCPMETYWKISTAAPSVDV</sequence>
<protein>
    <submittedName>
        <fullName evidence="3">Uncharacterized protein</fullName>
    </submittedName>
</protein>
<evidence type="ECO:0000256" key="1">
    <source>
        <dbReference type="SAM" id="MobiDB-lite"/>
    </source>
</evidence>
<organism evidence="3 4">
    <name type="scientific">Seminavis robusta</name>
    <dbReference type="NCBI Taxonomy" id="568900"/>
    <lineage>
        <taxon>Eukaryota</taxon>
        <taxon>Sar</taxon>
        <taxon>Stramenopiles</taxon>
        <taxon>Ochrophyta</taxon>
        <taxon>Bacillariophyta</taxon>
        <taxon>Bacillariophyceae</taxon>
        <taxon>Bacillariophycidae</taxon>
        <taxon>Naviculales</taxon>
        <taxon>Naviculaceae</taxon>
        <taxon>Seminavis</taxon>
    </lineage>
</organism>
<evidence type="ECO:0000313" key="3">
    <source>
        <dbReference type="EMBL" id="CAB9531251.1"/>
    </source>
</evidence>
<feature type="transmembrane region" description="Helical" evidence="2">
    <location>
        <begin position="359"/>
        <end position="381"/>
    </location>
</feature>
<dbReference type="OrthoDB" id="56174at2759"/>
<reference evidence="3" key="1">
    <citation type="submission" date="2020-06" db="EMBL/GenBank/DDBJ databases">
        <authorList>
            <consortium name="Plant Systems Biology data submission"/>
        </authorList>
    </citation>
    <scope>NUCLEOTIDE SEQUENCE</scope>
    <source>
        <strain evidence="3">D6</strain>
    </source>
</reference>